<keyword evidence="8" id="KW-0843">Virulence</keyword>
<evidence type="ECO:0000256" key="6">
    <source>
        <dbReference type="ARBA" id="ARBA00022777"/>
    </source>
</evidence>
<dbReference type="PROSITE" id="PS50113">
    <property type="entry name" value="PAC"/>
    <property type="match status" value="1"/>
</dbReference>
<dbReference type="Gene3D" id="3.30.565.10">
    <property type="entry name" value="Histidine kinase-like ATPase, C-terminal domain"/>
    <property type="match status" value="1"/>
</dbReference>
<dbReference type="SMART" id="SM00387">
    <property type="entry name" value="HATPase_c"/>
    <property type="match status" value="1"/>
</dbReference>
<organism evidence="13 14">
    <name type="scientific">Rhodohalobacter mucosus</name>
    <dbReference type="NCBI Taxonomy" id="2079485"/>
    <lineage>
        <taxon>Bacteria</taxon>
        <taxon>Pseudomonadati</taxon>
        <taxon>Balneolota</taxon>
        <taxon>Balneolia</taxon>
        <taxon>Balneolales</taxon>
        <taxon>Balneolaceae</taxon>
        <taxon>Rhodohalobacter</taxon>
    </lineage>
</organism>
<keyword evidence="14" id="KW-1185">Reference proteome</keyword>
<evidence type="ECO:0000256" key="1">
    <source>
        <dbReference type="ARBA" id="ARBA00000085"/>
    </source>
</evidence>
<dbReference type="EC" id="2.7.13.3" evidence="2"/>
<dbReference type="Pfam" id="PF08447">
    <property type="entry name" value="PAS_3"/>
    <property type="match status" value="1"/>
</dbReference>
<evidence type="ECO:0000256" key="9">
    <source>
        <dbReference type="SAM" id="Coils"/>
    </source>
</evidence>
<feature type="transmembrane region" description="Helical" evidence="10">
    <location>
        <begin position="155"/>
        <end position="180"/>
    </location>
</feature>
<dbReference type="AlphaFoldDB" id="A0A316TZ18"/>
<dbReference type="InterPro" id="IPR036890">
    <property type="entry name" value="HATPase_C_sf"/>
</dbReference>
<evidence type="ECO:0000256" key="5">
    <source>
        <dbReference type="ARBA" id="ARBA00022741"/>
    </source>
</evidence>
<keyword evidence="3" id="KW-0597">Phosphoprotein</keyword>
<dbReference type="OrthoDB" id="9816309at2"/>
<keyword evidence="9" id="KW-0175">Coiled coil</keyword>
<dbReference type="InterPro" id="IPR000014">
    <property type="entry name" value="PAS"/>
</dbReference>
<feature type="domain" description="PAC" evidence="12">
    <location>
        <begin position="291"/>
        <end position="343"/>
    </location>
</feature>
<gene>
    <name evidence="13" type="ORF">DDZ15_00620</name>
</gene>
<evidence type="ECO:0000256" key="2">
    <source>
        <dbReference type="ARBA" id="ARBA00012438"/>
    </source>
</evidence>
<dbReference type="SUPFAM" id="SSF55785">
    <property type="entry name" value="PYP-like sensor domain (PAS domain)"/>
    <property type="match status" value="1"/>
</dbReference>
<dbReference type="Proteomes" id="UP000245533">
    <property type="component" value="Unassembled WGS sequence"/>
</dbReference>
<dbReference type="Gene3D" id="3.30.450.20">
    <property type="entry name" value="PAS domain"/>
    <property type="match status" value="1"/>
</dbReference>
<dbReference type="GO" id="GO:0005524">
    <property type="term" value="F:ATP binding"/>
    <property type="evidence" value="ECO:0007669"/>
    <property type="project" value="UniProtKB-KW"/>
</dbReference>
<dbReference type="PROSITE" id="PS50109">
    <property type="entry name" value="HIS_KIN"/>
    <property type="match status" value="1"/>
</dbReference>
<dbReference type="Pfam" id="PF07568">
    <property type="entry name" value="HisKA_2"/>
    <property type="match status" value="1"/>
</dbReference>
<keyword evidence="10" id="KW-0812">Transmembrane</keyword>
<keyword evidence="10" id="KW-1133">Transmembrane helix</keyword>
<feature type="coiled-coil region" evidence="9">
    <location>
        <begin position="183"/>
        <end position="214"/>
    </location>
</feature>
<evidence type="ECO:0000313" key="14">
    <source>
        <dbReference type="Proteomes" id="UP000245533"/>
    </source>
</evidence>
<keyword evidence="6" id="KW-0418">Kinase</keyword>
<comment type="caution">
    <text evidence="13">The sequence shown here is derived from an EMBL/GenBank/DDBJ whole genome shotgun (WGS) entry which is preliminary data.</text>
</comment>
<keyword evidence="7" id="KW-0067">ATP-binding</keyword>
<dbReference type="Pfam" id="PF20969">
    <property type="entry name" value="MASE11"/>
    <property type="match status" value="1"/>
</dbReference>
<evidence type="ECO:0000256" key="4">
    <source>
        <dbReference type="ARBA" id="ARBA00022679"/>
    </source>
</evidence>
<feature type="transmembrane region" description="Helical" evidence="10">
    <location>
        <begin position="126"/>
        <end position="149"/>
    </location>
</feature>
<evidence type="ECO:0000313" key="13">
    <source>
        <dbReference type="EMBL" id="PWN08172.1"/>
    </source>
</evidence>
<dbReference type="RefSeq" id="WP_109643817.1">
    <property type="nucleotide sequence ID" value="NZ_QGGB01000001.1"/>
</dbReference>
<feature type="transmembrane region" description="Helical" evidence="10">
    <location>
        <begin position="51"/>
        <end position="72"/>
    </location>
</feature>
<dbReference type="InterPro" id="IPR003594">
    <property type="entry name" value="HATPase_dom"/>
</dbReference>
<dbReference type="CDD" id="cd00130">
    <property type="entry name" value="PAS"/>
    <property type="match status" value="1"/>
</dbReference>
<feature type="transmembrane region" description="Helical" evidence="10">
    <location>
        <begin position="79"/>
        <end position="96"/>
    </location>
</feature>
<keyword evidence="10" id="KW-0472">Membrane</keyword>
<evidence type="ECO:0000256" key="8">
    <source>
        <dbReference type="ARBA" id="ARBA00023026"/>
    </source>
</evidence>
<dbReference type="InterPro" id="IPR048437">
    <property type="entry name" value="MASE11"/>
</dbReference>
<dbReference type="InterPro" id="IPR011495">
    <property type="entry name" value="Sig_transdc_His_kin_sub2_dim/P"/>
</dbReference>
<dbReference type="InterPro" id="IPR035965">
    <property type="entry name" value="PAS-like_dom_sf"/>
</dbReference>
<dbReference type="Pfam" id="PF13581">
    <property type="entry name" value="HATPase_c_2"/>
    <property type="match status" value="1"/>
</dbReference>
<dbReference type="PANTHER" id="PTHR41523">
    <property type="entry name" value="TWO-COMPONENT SYSTEM SENSOR PROTEIN"/>
    <property type="match status" value="1"/>
</dbReference>
<sequence>MRNFMQGSDVAEGLDYWRKKLFAGIMIYLPPLGLLLVLPSLIVVINSQVPGLAISYILTLFIVTFIALYQNFTLFARKILFLFVLYFVASVLLYYLNVMGSALTYFYGITIFALLIASNRAGLITVFINAFIFGVYGLLIHFGLVEYILRDSYKVASWLTISSNSLILSIVSVILFPILFDGLQETIAKYRIAQNELNRSLSELKQKNREVELTQTRYNTICKITNEVIWEWDFENDVHFWMGEHDNLVKNTAHPSEISLESWFGKIHPDDLERVKGSFLGVVQSDTAKDWKEEYRFKKENGSYAWVLDRGFIIREPEGKPVRFVGGMLDISPMKDNEMFIRESLEEKETLLAEIHHRVKNNLAAVTGMLQLQLFQEENEQLSEKLIDSMMRIKSIANIHEQLYQSKSFSRIDLGRSLEQLITTVIETMQTGTEITLQCESDDVEISVNEAIPCSLVVNEIVTNIIKHAFTKKPDGIINLRVASKSPGTCRIEITDNGVGLPDGFPEKADKKLGMELISTLTRQLEADYGYDDSGDTTTFYMEFKAGIQEAPLDVEFA</sequence>
<dbReference type="InterPro" id="IPR000700">
    <property type="entry name" value="PAS-assoc_C"/>
</dbReference>
<dbReference type="InterPro" id="IPR005467">
    <property type="entry name" value="His_kinase_dom"/>
</dbReference>
<accession>A0A316TZ18</accession>
<feature type="transmembrane region" description="Helical" evidence="10">
    <location>
        <begin position="21"/>
        <end position="45"/>
    </location>
</feature>
<dbReference type="PANTHER" id="PTHR41523:SF8">
    <property type="entry name" value="ETHYLENE RESPONSE SENSOR PROTEIN"/>
    <property type="match status" value="1"/>
</dbReference>
<dbReference type="NCBIfam" id="TIGR00229">
    <property type="entry name" value="sensory_box"/>
    <property type="match status" value="1"/>
</dbReference>
<evidence type="ECO:0000259" key="11">
    <source>
        <dbReference type="PROSITE" id="PS50109"/>
    </source>
</evidence>
<protein>
    <recommendedName>
        <fullName evidence="2">histidine kinase</fullName>
        <ecNumber evidence="2">2.7.13.3</ecNumber>
    </recommendedName>
</protein>
<keyword evidence="5" id="KW-0547">Nucleotide-binding</keyword>
<evidence type="ECO:0000256" key="10">
    <source>
        <dbReference type="SAM" id="Phobius"/>
    </source>
</evidence>
<proteinExistence type="predicted"/>
<dbReference type="EMBL" id="QGGB01000001">
    <property type="protein sequence ID" value="PWN08172.1"/>
    <property type="molecule type" value="Genomic_DNA"/>
</dbReference>
<feature type="domain" description="Histidine kinase" evidence="11">
    <location>
        <begin position="354"/>
        <end position="548"/>
    </location>
</feature>
<evidence type="ECO:0000256" key="3">
    <source>
        <dbReference type="ARBA" id="ARBA00022553"/>
    </source>
</evidence>
<evidence type="ECO:0000256" key="7">
    <source>
        <dbReference type="ARBA" id="ARBA00022840"/>
    </source>
</evidence>
<evidence type="ECO:0000259" key="12">
    <source>
        <dbReference type="PROSITE" id="PS50113"/>
    </source>
</evidence>
<dbReference type="SUPFAM" id="SSF55874">
    <property type="entry name" value="ATPase domain of HSP90 chaperone/DNA topoisomerase II/histidine kinase"/>
    <property type="match status" value="1"/>
</dbReference>
<keyword evidence="4" id="KW-0808">Transferase</keyword>
<name>A0A316TZ18_9BACT</name>
<dbReference type="InterPro" id="IPR013655">
    <property type="entry name" value="PAS_fold_3"/>
</dbReference>
<comment type="catalytic activity">
    <reaction evidence="1">
        <text>ATP + protein L-histidine = ADP + protein N-phospho-L-histidine.</text>
        <dbReference type="EC" id="2.7.13.3"/>
    </reaction>
</comment>
<reference evidence="13 14" key="1">
    <citation type="submission" date="2018-05" db="EMBL/GenBank/DDBJ databases">
        <title>Rhodohalobacter halophilus gen. nov., sp. nov., a moderately halophilic member of the family Balneolaceae.</title>
        <authorList>
            <person name="Liu Z.-W."/>
        </authorList>
    </citation>
    <scope>NUCLEOTIDE SEQUENCE [LARGE SCALE GENOMIC DNA]</scope>
    <source>
        <strain evidence="13 14">8A47</strain>
    </source>
</reference>
<dbReference type="GO" id="GO:0004673">
    <property type="term" value="F:protein histidine kinase activity"/>
    <property type="evidence" value="ECO:0007669"/>
    <property type="project" value="UniProtKB-EC"/>
</dbReference>